<reference evidence="1" key="1">
    <citation type="journal article" date="2020" name="bioRxiv">
        <title>Comparative genomics of Chlamydomonas.</title>
        <authorList>
            <person name="Craig R.J."/>
            <person name="Hasan A.R."/>
            <person name="Ness R.W."/>
            <person name="Keightley P.D."/>
        </authorList>
    </citation>
    <scope>NUCLEOTIDE SEQUENCE</scope>
    <source>
        <strain evidence="1">CCAP 11/70</strain>
    </source>
</reference>
<keyword evidence="2" id="KW-1185">Reference proteome</keyword>
<proteinExistence type="predicted"/>
<organism evidence="1 2">
    <name type="scientific">Edaphochlamys debaryana</name>
    <dbReference type="NCBI Taxonomy" id="47281"/>
    <lineage>
        <taxon>Eukaryota</taxon>
        <taxon>Viridiplantae</taxon>
        <taxon>Chlorophyta</taxon>
        <taxon>core chlorophytes</taxon>
        <taxon>Chlorophyceae</taxon>
        <taxon>CS clade</taxon>
        <taxon>Chlamydomonadales</taxon>
        <taxon>Chlamydomonadales incertae sedis</taxon>
        <taxon>Edaphochlamys</taxon>
    </lineage>
</organism>
<dbReference type="Proteomes" id="UP000612055">
    <property type="component" value="Unassembled WGS sequence"/>
</dbReference>
<accession>A0A835XET4</accession>
<comment type="caution">
    <text evidence="1">The sequence shown here is derived from an EMBL/GenBank/DDBJ whole genome shotgun (WGS) entry which is preliminary data.</text>
</comment>
<name>A0A835XET4_9CHLO</name>
<evidence type="ECO:0000313" key="1">
    <source>
        <dbReference type="EMBL" id="KAG2481980.1"/>
    </source>
</evidence>
<gene>
    <name evidence="1" type="ORF">HYH03_019065</name>
</gene>
<dbReference type="AlphaFoldDB" id="A0A835XET4"/>
<evidence type="ECO:0000313" key="2">
    <source>
        <dbReference type="Proteomes" id="UP000612055"/>
    </source>
</evidence>
<dbReference type="EMBL" id="JAEHOE010000309">
    <property type="protein sequence ID" value="KAG2481980.1"/>
    <property type="molecule type" value="Genomic_DNA"/>
</dbReference>
<sequence>MAIAEADLRHHAGLLREYIDALVKGEVDANAHAFHHRERRPLPILEPWLDAPMTPGGPDTDGLFDLWWINGLTKATNATASTPERFLLPGAGTTYVLERALLTWYDRLRADVAGSHDIPPPPAPLYCGLGDAAHTIHTMAAQQSLAGPITPPDFEAGGRWLLANIGDVMLAMLTVNTAAESRGALRTGAVAGFMPSGLIIAGGAVANALREPADREPINFADVDIWLVGCVSDRAAEDLLLAFLLELHTKYTFVRVVVTESAVSITIDSREGGDARRTDSGLKLQIVLRTYYNGAELLLSFDLCGIMVLVNALGVMFIEYRARRTPQLCFRRELGAISRAGRTGFRIARKAGQGDWTAFPLTAEGRAVLEILVRGDALQQPDAITASSGGGTRLRLVARDGAAPGAVLTLAAPLLHFWAGSTTTEWRDMQLAAQIEHSVRQTAVQAVNGQWEGNPEDDAVE</sequence>
<protein>
    <submittedName>
        <fullName evidence="1">Uncharacterized protein</fullName>
    </submittedName>
</protein>